<dbReference type="EMBL" id="SJPJ01000001">
    <property type="protein sequence ID" value="TWT81551.1"/>
    <property type="molecule type" value="Genomic_DNA"/>
</dbReference>
<proteinExistence type="predicted"/>
<gene>
    <name evidence="1" type="ORF">CA13_30040</name>
</gene>
<organism evidence="1 2">
    <name type="scientific">Novipirellula herctigrandis</name>
    <dbReference type="NCBI Taxonomy" id="2527986"/>
    <lineage>
        <taxon>Bacteria</taxon>
        <taxon>Pseudomonadati</taxon>
        <taxon>Planctomycetota</taxon>
        <taxon>Planctomycetia</taxon>
        <taxon>Pirellulales</taxon>
        <taxon>Pirellulaceae</taxon>
        <taxon>Novipirellula</taxon>
    </lineage>
</organism>
<reference evidence="1 2" key="1">
    <citation type="submission" date="2019-02" db="EMBL/GenBank/DDBJ databases">
        <title>Deep-cultivation of Planctomycetes and their phenomic and genomic characterization uncovers novel biology.</title>
        <authorList>
            <person name="Wiegand S."/>
            <person name="Jogler M."/>
            <person name="Boedeker C."/>
            <person name="Pinto D."/>
            <person name="Vollmers J."/>
            <person name="Rivas-Marin E."/>
            <person name="Kohn T."/>
            <person name="Peeters S.H."/>
            <person name="Heuer A."/>
            <person name="Rast P."/>
            <person name="Oberbeckmann S."/>
            <person name="Bunk B."/>
            <person name="Jeske O."/>
            <person name="Meyerdierks A."/>
            <person name="Storesund J.E."/>
            <person name="Kallscheuer N."/>
            <person name="Luecker S."/>
            <person name="Lage O.M."/>
            <person name="Pohl T."/>
            <person name="Merkel B.J."/>
            <person name="Hornburger P."/>
            <person name="Mueller R.-W."/>
            <person name="Bruemmer F."/>
            <person name="Labrenz M."/>
            <person name="Spormann A.M."/>
            <person name="Op Den Camp H."/>
            <person name="Overmann J."/>
            <person name="Amann R."/>
            <person name="Jetten M.S.M."/>
            <person name="Mascher T."/>
            <person name="Medema M.H."/>
            <person name="Devos D.P."/>
            <person name="Kaster A.-K."/>
            <person name="Ovreas L."/>
            <person name="Rohde M."/>
            <person name="Galperin M.Y."/>
            <person name="Jogler C."/>
        </authorList>
    </citation>
    <scope>NUCLEOTIDE SEQUENCE [LARGE SCALE GENOMIC DNA]</scope>
    <source>
        <strain evidence="1 2">CA13</strain>
    </source>
</reference>
<keyword evidence="2" id="KW-1185">Reference proteome</keyword>
<name>A0A5C5Z3Z4_9BACT</name>
<dbReference type="AlphaFoldDB" id="A0A5C5Z3Z4"/>
<protein>
    <submittedName>
        <fullName evidence="1">Uncharacterized protein</fullName>
    </submittedName>
</protein>
<accession>A0A5C5Z3Z4</accession>
<evidence type="ECO:0000313" key="1">
    <source>
        <dbReference type="EMBL" id="TWT81551.1"/>
    </source>
</evidence>
<evidence type="ECO:0000313" key="2">
    <source>
        <dbReference type="Proteomes" id="UP000315010"/>
    </source>
</evidence>
<sequence>MFCFIEVKFGEKLSELFYAHPGAFEYLTPIGHLRNTCVVFRKYSNTPPYSVAIMHHKFSANHSVFMAI</sequence>
<dbReference type="Proteomes" id="UP000315010">
    <property type="component" value="Unassembled WGS sequence"/>
</dbReference>
<comment type="caution">
    <text evidence="1">The sequence shown here is derived from an EMBL/GenBank/DDBJ whole genome shotgun (WGS) entry which is preliminary data.</text>
</comment>